<dbReference type="GO" id="GO:0005886">
    <property type="term" value="C:plasma membrane"/>
    <property type="evidence" value="ECO:0007669"/>
    <property type="project" value="UniProtKB-SubCell"/>
</dbReference>
<keyword evidence="3 6" id="KW-0812">Transmembrane</keyword>
<reference evidence="8 9" key="1">
    <citation type="journal article" date="2015" name="Genome Announc.">
        <title>Expanding the biotechnology potential of lactobacilli through comparative genomics of 213 strains and associated genera.</title>
        <authorList>
            <person name="Sun Z."/>
            <person name="Harris H.M."/>
            <person name="McCann A."/>
            <person name="Guo C."/>
            <person name="Argimon S."/>
            <person name="Zhang W."/>
            <person name="Yang X."/>
            <person name="Jeffery I.B."/>
            <person name="Cooney J.C."/>
            <person name="Kagawa T.F."/>
            <person name="Liu W."/>
            <person name="Song Y."/>
            <person name="Salvetti E."/>
            <person name="Wrobel A."/>
            <person name="Rasinkangas P."/>
            <person name="Parkhill J."/>
            <person name="Rea M.C."/>
            <person name="O'Sullivan O."/>
            <person name="Ritari J."/>
            <person name="Douillard F.P."/>
            <person name="Paul Ross R."/>
            <person name="Yang R."/>
            <person name="Briner A.E."/>
            <person name="Felis G.E."/>
            <person name="de Vos W.M."/>
            <person name="Barrangou R."/>
            <person name="Klaenhammer T.R."/>
            <person name="Caufield P.W."/>
            <person name="Cui Y."/>
            <person name="Zhang H."/>
            <person name="O'Toole P.W."/>
        </authorList>
    </citation>
    <scope>NUCLEOTIDE SEQUENCE [LARGE SCALE GENOMIC DNA]</scope>
    <source>
        <strain evidence="8 9">DSM 20509</strain>
    </source>
</reference>
<evidence type="ECO:0000256" key="2">
    <source>
        <dbReference type="ARBA" id="ARBA00022475"/>
    </source>
</evidence>
<evidence type="ECO:0000256" key="6">
    <source>
        <dbReference type="SAM" id="Phobius"/>
    </source>
</evidence>
<dbReference type="PANTHER" id="PTHR34697">
    <property type="entry name" value="PHOSPHATIDYLGLYCEROL LYSYLTRANSFERASE"/>
    <property type="match status" value="1"/>
</dbReference>
<dbReference type="InterPro" id="IPR016181">
    <property type="entry name" value="Acyl_CoA_acyltransferase"/>
</dbReference>
<comment type="caution">
    <text evidence="8">The sequence shown here is derived from an EMBL/GenBank/DDBJ whole genome shotgun (WGS) entry which is preliminary data.</text>
</comment>
<dbReference type="InterPro" id="IPR051211">
    <property type="entry name" value="PG_lysyltransferase"/>
</dbReference>
<dbReference type="GO" id="GO:0016755">
    <property type="term" value="F:aminoacyltransferase activity"/>
    <property type="evidence" value="ECO:0007669"/>
    <property type="project" value="TreeGrafter"/>
</dbReference>
<dbReference type="OrthoDB" id="145485at2"/>
<feature type="transmembrane region" description="Helical" evidence="6">
    <location>
        <begin position="56"/>
        <end position="76"/>
    </location>
</feature>
<feature type="transmembrane region" description="Helical" evidence="6">
    <location>
        <begin position="319"/>
        <end position="342"/>
    </location>
</feature>
<comment type="subcellular location">
    <subcellularLocation>
        <location evidence="1">Cell membrane</location>
        <topology evidence="1">Multi-pass membrane protein</topology>
    </subcellularLocation>
</comment>
<proteinExistence type="predicted"/>
<dbReference type="PANTHER" id="PTHR34697:SF2">
    <property type="entry name" value="PHOSPHATIDYLGLYCEROL LYSYLTRANSFERASE"/>
    <property type="match status" value="1"/>
</dbReference>
<keyword evidence="5 6" id="KW-0472">Membrane</keyword>
<evidence type="ECO:0000256" key="1">
    <source>
        <dbReference type="ARBA" id="ARBA00004651"/>
    </source>
</evidence>
<feature type="transmembrane region" description="Helical" evidence="6">
    <location>
        <begin position="138"/>
        <end position="160"/>
    </location>
</feature>
<feature type="transmembrane region" description="Helical" evidence="6">
    <location>
        <begin position="394"/>
        <end position="411"/>
    </location>
</feature>
<accession>A0A0R2A9J6</accession>
<feature type="domain" description="Phosphatidylglycerol lysyltransferase C-terminal" evidence="7">
    <location>
        <begin position="532"/>
        <end position="825"/>
    </location>
</feature>
<feature type="transmembrane region" description="Helical" evidence="6">
    <location>
        <begin position="417"/>
        <end position="435"/>
    </location>
</feature>
<organism evidence="8 9">
    <name type="scientific">Ligilactobacillus agilis DSM 20509</name>
    <dbReference type="NCBI Taxonomy" id="1423718"/>
    <lineage>
        <taxon>Bacteria</taxon>
        <taxon>Bacillati</taxon>
        <taxon>Bacillota</taxon>
        <taxon>Bacilli</taxon>
        <taxon>Lactobacillales</taxon>
        <taxon>Lactobacillaceae</taxon>
        <taxon>Ligilactobacillus</taxon>
    </lineage>
</organism>
<dbReference type="Proteomes" id="UP000051008">
    <property type="component" value="Unassembled WGS sequence"/>
</dbReference>
<dbReference type="AlphaFoldDB" id="A0A0R2A9J6"/>
<gene>
    <name evidence="8" type="ORF">FC14_GL000523</name>
</gene>
<feature type="transmembrane region" description="Helical" evidence="6">
    <location>
        <begin position="16"/>
        <end position="35"/>
    </location>
</feature>
<feature type="transmembrane region" description="Helical" evidence="6">
    <location>
        <begin position="206"/>
        <end position="228"/>
    </location>
</feature>
<feature type="transmembrane region" description="Helical" evidence="6">
    <location>
        <begin position="362"/>
        <end position="382"/>
    </location>
</feature>
<keyword evidence="9" id="KW-1185">Reference proteome</keyword>
<evidence type="ECO:0000256" key="5">
    <source>
        <dbReference type="ARBA" id="ARBA00023136"/>
    </source>
</evidence>
<keyword evidence="2" id="KW-1003">Cell membrane</keyword>
<evidence type="ECO:0000259" key="7">
    <source>
        <dbReference type="Pfam" id="PF09924"/>
    </source>
</evidence>
<dbReference type="GO" id="GO:0055091">
    <property type="term" value="P:phospholipid homeostasis"/>
    <property type="evidence" value="ECO:0007669"/>
    <property type="project" value="TreeGrafter"/>
</dbReference>
<evidence type="ECO:0000313" key="8">
    <source>
        <dbReference type="EMBL" id="KRM63487.1"/>
    </source>
</evidence>
<feature type="transmembrane region" description="Helical" evidence="6">
    <location>
        <begin position="234"/>
        <end position="253"/>
    </location>
</feature>
<feature type="transmembrane region" description="Helical" evidence="6">
    <location>
        <begin position="166"/>
        <end position="186"/>
    </location>
</feature>
<dbReference type="RefSeq" id="WP_056977185.1">
    <property type="nucleotide sequence ID" value="NZ_AYYP01000061.1"/>
</dbReference>
<name>A0A0R2A9J6_9LACO</name>
<feature type="transmembrane region" description="Helical" evidence="6">
    <location>
        <begin position="447"/>
        <end position="469"/>
    </location>
</feature>
<feature type="transmembrane region" description="Helical" evidence="6">
    <location>
        <begin position="96"/>
        <end position="117"/>
    </location>
</feature>
<dbReference type="NCBIfam" id="NF033480">
    <property type="entry name" value="bifunc_MprF"/>
    <property type="match status" value="1"/>
</dbReference>
<evidence type="ECO:0000313" key="9">
    <source>
        <dbReference type="Proteomes" id="UP000051008"/>
    </source>
</evidence>
<dbReference type="SUPFAM" id="SSF55729">
    <property type="entry name" value="Acyl-CoA N-acyltransferases (Nat)"/>
    <property type="match status" value="1"/>
</dbReference>
<dbReference type="InterPro" id="IPR024320">
    <property type="entry name" value="LPG_synthase_C"/>
</dbReference>
<keyword evidence="4 6" id="KW-1133">Transmembrane helix</keyword>
<dbReference type="EMBL" id="AYYP01000061">
    <property type="protein sequence ID" value="KRM63487.1"/>
    <property type="molecule type" value="Genomic_DNA"/>
</dbReference>
<sequence length="867" mass="98187">MKNFFVKAKLALEKRLTLLKIVFVLSVLVFVINAISRILKGTDWQLVSQQLMGRSLGQLALLLFGGLLAVSPMLIYDFSIVKFLPGKYSRAYIIKSGWITNTITNIAGFGGVLGATLRASFYSKGASKKQIFYALSKIALFLLAGLSLLSWLALLLIYGFDLGEHLANYGLWLIGGALYFPLLFIVTKFKNNGFFADLSLRQELTLTVGSTLEWLFVAGFFLLVGRILGVNHDLTAIFCLYIIASILGIVSMLPGGLGSFDVFMLIGMATFGINRELALTWLLYFRIFYYIVPVMVGLAFLVHSMGGRINDYFDGIPQTFLATLAHRILTIFLYFSGIFMLMESAVPSLTVSNKVLVRFYPYTFFFLHQLTNICYAFILLGLARGIQAKVKKAYWPMLAVLLVGIINTLFQDWSLSLTIYLGIVLAITLFSKKALYRQKFQYSLGSLAFDGVIFIGSFLLYVVIGVINAPAYSNKHKIPSVLFFPGQQLWLSGLIGIGIAVIILYFIMQYLTTGRDPFVDRDFESERVKQVIETFGGNETSHLAFLRDKNFYFYQVDGVDQLFFMYRRKNDKLIIMGEPVGNQAYQEEALQSFLHQADLYGYELVFYEVGKDYTMLLHEYGFDFLKTGEDGLVELDKFTLVGKKQRAQRALMNKFEREGYVFSLAPNPLSNELLAEMKRVSDEWLNGQVEKGFSLGFFDEYYLNQAPVALVRDAEGTLVAFASMMPTGGKEILTIDLMRHSKDAPSGIMDEIFISLFKYGQEEGYTYFDLGMAPLSNVGQSKFSFIEERVAHLIYQYGYKLYGFQGLRAYKNKYATGWHPKYTAYRKKSSLLSTMWQVIMVVNQRADYRTANGGKKQLPFIPKFLQP</sequence>
<evidence type="ECO:0000256" key="4">
    <source>
        <dbReference type="ARBA" id="ARBA00022989"/>
    </source>
</evidence>
<dbReference type="Pfam" id="PF09924">
    <property type="entry name" value="LPG_synthase_C"/>
    <property type="match status" value="1"/>
</dbReference>
<feature type="transmembrane region" description="Helical" evidence="6">
    <location>
        <begin position="489"/>
        <end position="508"/>
    </location>
</feature>
<protein>
    <recommendedName>
        <fullName evidence="7">Phosphatidylglycerol lysyltransferase C-terminal domain-containing protein</fullName>
    </recommendedName>
</protein>
<evidence type="ECO:0000256" key="3">
    <source>
        <dbReference type="ARBA" id="ARBA00022692"/>
    </source>
</evidence>
<dbReference type="PATRIC" id="fig|1423718.3.peg.542"/>
<feature type="transmembrane region" description="Helical" evidence="6">
    <location>
        <begin position="287"/>
        <end position="307"/>
    </location>
</feature>